<sequence length="58" mass="6819">MSRNPVRITFEATADQESSFHTNNTNRGHSLFLLVQCQPQLTNRRRKLAIIMMMMIRI</sequence>
<protein>
    <submittedName>
        <fullName evidence="1">Uncharacterized protein</fullName>
    </submittedName>
</protein>
<reference evidence="1" key="1">
    <citation type="submission" date="2017-05" db="UniProtKB">
        <authorList>
            <consortium name="EnsemblMetazoa"/>
        </authorList>
    </citation>
    <scope>IDENTIFICATION</scope>
</reference>
<organism evidence="1">
    <name type="scientific">Amphimedon queenslandica</name>
    <name type="common">Sponge</name>
    <dbReference type="NCBI Taxonomy" id="400682"/>
    <lineage>
        <taxon>Eukaryota</taxon>
        <taxon>Metazoa</taxon>
        <taxon>Porifera</taxon>
        <taxon>Demospongiae</taxon>
        <taxon>Heteroscleromorpha</taxon>
        <taxon>Haplosclerida</taxon>
        <taxon>Niphatidae</taxon>
        <taxon>Amphimedon</taxon>
    </lineage>
</organism>
<name>A0A1X7UXW0_AMPQE</name>
<dbReference type="InParanoid" id="A0A1X7UXW0"/>
<accession>A0A1X7UXW0</accession>
<dbReference type="AlphaFoldDB" id="A0A1X7UXW0"/>
<proteinExistence type="predicted"/>
<dbReference type="EnsemblMetazoa" id="Aqu2.1.32359_001">
    <property type="protein sequence ID" value="Aqu2.1.32359_001"/>
    <property type="gene ID" value="Aqu2.1.32359"/>
</dbReference>
<evidence type="ECO:0000313" key="1">
    <source>
        <dbReference type="EnsemblMetazoa" id="Aqu2.1.32359_001"/>
    </source>
</evidence>